<organism evidence="7 8">
    <name type="scientific">Desulfosporosinus orientis (strain ATCC 19365 / DSM 765 / NCIMB 8382 / VKM B-1628 / Singapore I)</name>
    <name type="common">Desulfotomaculum orientis</name>
    <dbReference type="NCBI Taxonomy" id="768706"/>
    <lineage>
        <taxon>Bacteria</taxon>
        <taxon>Bacillati</taxon>
        <taxon>Bacillota</taxon>
        <taxon>Clostridia</taxon>
        <taxon>Eubacteriales</taxon>
        <taxon>Desulfitobacteriaceae</taxon>
        <taxon>Desulfosporosinus</taxon>
    </lineage>
</organism>
<dbReference type="SUPFAM" id="SSF58104">
    <property type="entry name" value="Methyl-accepting chemotaxis protein (MCP) signaling domain"/>
    <property type="match status" value="1"/>
</dbReference>
<evidence type="ECO:0000259" key="5">
    <source>
        <dbReference type="PROSITE" id="PS50111"/>
    </source>
</evidence>
<dbReference type="Proteomes" id="UP000006346">
    <property type="component" value="Chromosome"/>
</dbReference>
<dbReference type="AlphaFoldDB" id="G7W5X6"/>
<dbReference type="GO" id="GO:0016020">
    <property type="term" value="C:membrane"/>
    <property type="evidence" value="ECO:0007669"/>
    <property type="project" value="InterPro"/>
</dbReference>
<protein>
    <submittedName>
        <fullName evidence="7">Methyl-accepting chemotaxis protein</fullName>
    </submittedName>
</protein>
<evidence type="ECO:0000313" key="7">
    <source>
        <dbReference type="EMBL" id="AET67352.1"/>
    </source>
</evidence>
<dbReference type="eggNOG" id="COG0840">
    <property type="taxonomic scope" value="Bacteria"/>
</dbReference>
<dbReference type="CDD" id="cd11386">
    <property type="entry name" value="MCP_signal"/>
    <property type="match status" value="1"/>
</dbReference>
<evidence type="ECO:0000256" key="2">
    <source>
        <dbReference type="ARBA" id="ARBA00029447"/>
    </source>
</evidence>
<keyword evidence="4" id="KW-1133">Transmembrane helix</keyword>
<dbReference type="PATRIC" id="fig|768706.3.peg.1709"/>
<reference evidence="8" key="1">
    <citation type="submission" date="2011-11" db="EMBL/GenBank/DDBJ databases">
        <title>Complete sequence of Desulfosporosinus orientis DSM 765.</title>
        <authorList>
            <person name="Lucas S."/>
            <person name="Han J."/>
            <person name="Lapidus A."/>
            <person name="Cheng J.-F."/>
            <person name="Goodwin L."/>
            <person name="Pitluck S."/>
            <person name="Peters L."/>
            <person name="Ovchinnikova G."/>
            <person name="Teshima H."/>
            <person name="Detter J.C."/>
            <person name="Han C."/>
            <person name="Tapia R."/>
            <person name="Land M."/>
            <person name="Hauser L."/>
            <person name="Kyrpides N."/>
            <person name="Ivanova N."/>
            <person name="Pagani I."/>
            <person name="Pester M."/>
            <person name="Spring S."/>
            <person name="Ollivier B."/>
            <person name="Rattei T."/>
            <person name="Klenk H.-P."/>
            <person name="Wagner M."/>
            <person name="Loy A."/>
            <person name="Woyke T."/>
        </authorList>
    </citation>
    <scope>NUCLEOTIDE SEQUENCE [LARGE SCALE GENOMIC DNA]</scope>
    <source>
        <strain evidence="8">ATCC 19365 / DSM 765 / NCIMB 8382 / VKM B-1628</strain>
    </source>
</reference>
<keyword evidence="4" id="KW-0472">Membrane</keyword>
<evidence type="ECO:0000256" key="3">
    <source>
        <dbReference type="PROSITE-ProRule" id="PRU00284"/>
    </source>
</evidence>
<sequence length="571" mass="62394">MIFISNRRTGFKIGIIIAIMSIALGGVGLIGYLYFQKAGVSLNNLYDYDLIPIRDINQARSDSNALKSAVLAITSYNLNDADRKVQLDQITMRENSIDKFLQNFKPLATAPYEIERVEKAEELFKTVKDVVRETLELEQNQDTSSAKDYYYKMGFNKQDEFQTLLRELGNYNIEEAKSQVVSDNEMINRAQWILIFIPLLTTFIAVLIGFVITRTIIGPLQRILESVEKVAGGNLQAELNIHTQDEVGLLARAFNTMTMNLRKLVLQISNSEKHLSAASQEIAATLEQNAQVANQISSAICEVANGSEQQVKALTETTTTMEEFSASIEEVSASGNVVASQTAKAAEITQAGNKTIIQAVDQMSYIGNTTELVQNAIKKLVVGFESISEFIDIITNISSQTNLLALNAAIEAARAGEQGRGFAIVADEVRKLAELSRNSADNIVNIVRENKDNVRDASLAMEKAVRSVADGVEIVNSAGIAFGNIASLIDEVSLQVNQIAAVVEQMAGGSQDIAASVLSIDKVSKETSNQTMNISSAVEEQSAAMDQISMNSRSLAEMAADLQYAVEKFRI</sequence>
<dbReference type="PANTHER" id="PTHR32089">
    <property type="entry name" value="METHYL-ACCEPTING CHEMOTAXIS PROTEIN MCPB"/>
    <property type="match status" value="1"/>
</dbReference>
<dbReference type="EMBL" id="CP003108">
    <property type="protein sequence ID" value="AET67352.1"/>
    <property type="molecule type" value="Genomic_DNA"/>
</dbReference>
<feature type="domain" description="HAMP" evidence="6">
    <location>
        <begin position="214"/>
        <end position="266"/>
    </location>
</feature>
<dbReference type="RefSeq" id="WP_014184171.1">
    <property type="nucleotide sequence ID" value="NC_016584.1"/>
</dbReference>
<dbReference type="Pfam" id="PF00015">
    <property type="entry name" value="MCPsignal"/>
    <property type="match status" value="1"/>
</dbReference>
<dbReference type="PROSITE" id="PS50885">
    <property type="entry name" value="HAMP"/>
    <property type="match status" value="1"/>
</dbReference>
<dbReference type="Pfam" id="PF12729">
    <property type="entry name" value="4HB_MCP_1"/>
    <property type="match status" value="1"/>
</dbReference>
<dbReference type="Pfam" id="PF00672">
    <property type="entry name" value="HAMP"/>
    <property type="match status" value="1"/>
</dbReference>
<dbReference type="InterPro" id="IPR024478">
    <property type="entry name" value="HlyB_4HB_MCP"/>
</dbReference>
<evidence type="ECO:0000259" key="6">
    <source>
        <dbReference type="PROSITE" id="PS50885"/>
    </source>
</evidence>
<reference evidence="7 8" key="2">
    <citation type="journal article" date="2012" name="J. Bacteriol.">
        <title>Complete genome sequences of Desulfosporosinus orientis DSM765T, Desulfosporosinus youngiae DSM17734T, Desulfosporosinus meridiei DSM13257T, and Desulfosporosinus acidiphilus DSM22704T.</title>
        <authorList>
            <person name="Pester M."/>
            <person name="Brambilla E."/>
            <person name="Alazard D."/>
            <person name="Rattei T."/>
            <person name="Weinmaier T."/>
            <person name="Han J."/>
            <person name="Lucas S."/>
            <person name="Lapidus A."/>
            <person name="Cheng J.F."/>
            <person name="Goodwin L."/>
            <person name="Pitluck S."/>
            <person name="Peters L."/>
            <person name="Ovchinnikova G."/>
            <person name="Teshima H."/>
            <person name="Detter J.C."/>
            <person name="Han C.S."/>
            <person name="Tapia R."/>
            <person name="Land M.L."/>
            <person name="Hauser L."/>
            <person name="Kyrpides N.C."/>
            <person name="Ivanova N.N."/>
            <person name="Pagani I."/>
            <person name="Huntmann M."/>
            <person name="Wei C.L."/>
            <person name="Davenport K.W."/>
            <person name="Daligault H."/>
            <person name="Chain P.S."/>
            <person name="Chen A."/>
            <person name="Mavromatis K."/>
            <person name="Markowitz V."/>
            <person name="Szeto E."/>
            <person name="Mikhailova N."/>
            <person name="Pati A."/>
            <person name="Wagner M."/>
            <person name="Woyke T."/>
            <person name="Ollivier B."/>
            <person name="Klenk H.P."/>
            <person name="Spring S."/>
            <person name="Loy A."/>
        </authorList>
    </citation>
    <scope>NUCLEOTIDE SEQUENCE [LARGE SCALE GENOMIC DNA]</scope>
    <source>
        <strain evidence="8">ATCC 19365 / DSM 765 / NCIMB 8382 / VKM B-1628</strain>
    </source>
</reference>
<keyword evidence="4" id="KW-0812">Transmembrane</keyword>
<dbReference type="InterPro" id="IPR004089">
    <property type="entry name" value="MCPsignal_dom"/>
</dbReference>
<dbReference type="InterPro" id="IPR003660">
    <property type="entry name" value="HAMP_dom"/>
</dbReference>
<dbReference type="Gene3D" id="6.10.340.10">
    <property type="match status" value="1"/>
</dbReference>
<evidence type="ECO:0000256" key="4">
    <source>
        <dbReference type="SAM" id="Phobius"/>
    </source>
</evidence>
<dbReference type="OrthoDB" id="1790929at2"/>
<gene>
    <name evidence="7" type="ordered locus">Desor_1712</name>
</gene>
<comment type="similarity">
    <text evidence="2">Belongs to the methyl-accepting chemotaxis (MCP) protein family.</text>
</comment>
<evidence type="ECO:0000313" key="8">
    <source>
        <dbReference type="Proteomes" id="UP000006346"/>
    </source>
</evidence>
<dbReference type="PROSITE" id="PS50111">
    <property type="entry name" value="CHEMOTAXIS_TRANSDUC_2"/>
    <property type="match status" value="1"/>
</dbReference>
<name>G7W5X6_DESOD</name>
<dbReference type="SMART" id="SM00304">
    <property type="entry name" value="HAMP"/>
    <property type="match status" value="1"/>
</dbReference>
<feature type="domain" description="Methyl-accepting transducer" evidence="5">
    <location>
        <begin position="285"/>
        <end position="521"/>
    </location>
</feature>
<dbReference type="Gene3D" id="1.10.287.950">
    <property type="entry name" value="Methyl-accepting chemotaxis protein"/>
    <property type="match status" value="1"/>
</dbReference>
<feature type="transmembrane region" description="Helical" evidence="4">
    <location>
        <begin position="12"/>
        <end position="35"/>
    </location>
</feature>
<keyword evidence="1 3" id="KW-0807">Transducer</keyword>
<dbReference type="PANTHER" id="PTHR32089:SF112">
    <property type="entry name" value="LYSOZYME-LIKE PROTEIN-RELATED"/>
    <property type="match status" value="1"/>
</dbReference>
<dbReference type="SMART" id="SM00283">
    <property type="entry name" value="MA"/>
    <property type="match status" value="1"/>
</dbReference>
<keyword evidence="8" id="KW-1185">Reference proteome</keyword>
<evidence type="ECO:0000256" key="1">
    <source>
        <dbReference type="ARBA" id="ARBA00023224"/>
    </source>
</evidence>
<dbReference type="HOGENOM" id="CLU_000445_107_27_9"/>
<proteinExistence type="inferred from homology"/>
<dbReference type="CDD" id="cd06225">
    <property type="entry name" value="HAMP"/>
    <property type="match status" value="1"/>
</dbReference>
<dbReference type="STRING" id="768706.Desor_1712"/>
<dbReference type="KEGG" id="dor:Desor_1712"/>
<accession>G7W5X6</accession>
<feature type="transmembrane region" description="Helical" evidence="4">
    <location>
        <begin position="192"/>
        <end position="212"/>
    </location>
</feature>
<dbReference type="GO" id="GO:0007165">
    <property type="term" value="P:signal transduction"/>
    <property type="evidence" value="ECO:0007669"/>
    <property type="project" value="UniProtKB-KW"/>
</dbReference>